<evidence type="ECO:0000256" key="1">
    <source>
        <dbReference type="SAM" id="MobiDB-lite"/>
    </source>
</evidence>
<reference evidence="2" key="1">
    <citation type="submission" date="2022-05" db="EMBL/GenBank/DDBJ databases">
        <authorList>
            <person name="Park J.-S."/>
        </authorList>
    </citation>
    <scope>NUCLEOTIDE SEQUENCE</scope>
    <source>
        <strain evidence="2">2012CJ41-6</strain>
    </source>
</reference>
<feature type="compositionally biased region" description="Polar residues" evidence="1">
    <location>
        <begin position="226"/>
        <end position="235"/>
    </location>
</feature>
<sequence length="483" mass="49347">MGGFFGGLLAGAAVVLCVGVGVSLVMPLSPQPEVASDAPAVAPTQPETAEAELAQPGPDADLVDLAPRAPDGPASESETIAATTGADTQPGSKPDIAETTAGLTGPEAGEAPTLEVEAEKPVTQSAALEAPAAPEQDETPSVSTEAPQPPAPPPAELPTVTRNGDASVLAEAPPPALVTPQVPDVEQTPTAPGDPTAVPDAPEPPVEADSETESPRVAALPPVRQGTGTPSTTRIGTPVVPLTDRHKTEAAPDLAETGGEPPISAYATVFENPEEKPLLSIVLIDDEAALGVEALREFPYPLTFAVDPTKPDAAEKMARHRAAGFEVVMLTDMPMAATAQDAEVSLSVWMKAVPETVALLEGTRTGIQGNRPLSDQVTAIAAGTGRGLITQGKGLNTVHKLAARDGVPSAVVFRDFDGAGQTPTVMRRFLDQAAFRAGQEGAVVMLGRVRPDTVSALLLWGLQDRASRVALAPVSAVLTQGAE</sequence>
<dbReference type="Proteomes" id="UP001203880">
    <property type="component" value="Unassembled WGS sequence"/>
</dbReference>
<feature type="region of interest" description="Disordered" evidence="1">
    <location>
        <begin position="175"/>
        <end position="239"/>
    </location>
</feature>
<feature type="compositionally biased region" description="Pro residues" evidence="1">
    <location>
        <begin position="147"/>
        <end position="156"/>
    </location>
</feature>
<feature type="region of interest" description="Disordered" evidence="1">
    <location>
        <begin position="33"/>
        <end position="161"/>
    </location>
</feature>
<dbReference type="Pfam" id="PF04748">
    <property type="entry name" value="Polysacc_deac_2"/>
    <property type="match status" value="1"/>
</dbReference>
<dbReference type="CDD" id="cd10936">
    <property type="entry name" value="CE4_DAC2"/>
    <property type="match status" value="1"/>
</dbReference>
<feature type="compositionally biased region" description="Polar residues" evidence="1">
    <location>
        <begin position="76"/>
        <end position="91"/>
    </location>
</feature>
<organism evidence="2 3">
    <name type="scientific">Ruegeria spongiae</name>
    <dbReference type="NCBI Taxonomy" id="2942209"/>
    <lineage>
        <taxon>Bacteria</taxon>
        <taxon>Pseudomonadati</taxon>
        <taxon>Pseudomonadota</taxon>
        <taxon>Alphaproteobacteria</taxon>
        <taxon>Rhodobacterales</taxon>
        <taxon>Roseobacteraceae</taxon>
        <taxon>Ruegeria</taxon>
    </lineage>
</organism>
<gene>
    <name evidence="2" type="ORF">M3P21_01450</name>
</gene>
<proteinExistence type="predicted"/>
<dbReference type="Gene3D" id="3.20.20.370">
    <property type="entry name" value="Glycoside hydrolase/deacetylase"/>
    <property type="match status" value="1"/>
</dbReference>
<evidence type="ECO:0000313" key="2">
    <source>
        <dbReference type="EMBL" id="MCL6282180.1"/>
    </source>
</evidence>
<evidence type="ECO:0000313" key="3">
    <source>
        <dbReference type="Proteomes" id="UP001203880"/>
    </source>
</evidence>
<dbReference type="RefSeq" id="WP_249706205.1">
    <property type="nucleotide sequence ID" value="NZ_JAMFMB010000001.1"/>
</dbReference>
<dbReference type="InterPro" id="IPR006837">
    <property type="entry name" value="Divergent_DAC"/>
</dbReference>
<accession>A0ABT0PX70</accession>
<keyword evidence="3" id="KW-1185">Reference proteome</keyword>
<dbReference type="EMBL" id="JAMFMB010000001">
    <property type="protein sequence ID" value="MCL6282180.1"/>
    <property type="molecule type" value="Genomic_DNA"/>
</dbReference>
<dbReference type="SUPFAM" id="SSF88713">
    <property type="entry name" value="Glycoside hydrolase/deacetylase"/>
    <property type="match status" value="1"/>
</dbReference>
<dbReference type="InterPro" id="IPR011330">
    <property type="entry name" value="Glyco_hydro/deAcase_b/a-brl"/>
</dbReference>
<name>A0ABT0PX70_9RHOB</name>
<protein>
    <submittedName>
        <fullName evidence="2">Divergent polysaccharide deacetylase family protein</fullName>
    </submittedName>
</protein>
<comment type="caution">
    <text evidence="2">The sequence shown here is derived from an EMBL/GenBank/DDBJ whole genome shotgun (WGS) entry which is preliminary data.</text>
</comment>